<keyword evidence="3" id="KW-1185">Reference proteome</keyword>
<dbReference type="RefSeq" id="WP_378139248.1">
    <property type="nucleotide sequence ID" value="NZ_JBHSEF010000008.1"/>
</dbReference>
<gene>
    <name evidence="2" type="ORF">ACFO0S_01050</name>
</gene>
<dbReference type="InterPro" id="IPR000182">
    <property type="entry name" value="GNAT_dom"/>
</dbReference>
<dbReference type="PANTHER" id="PTHR13355">
    <property type="entry name" value="GLUCOSAMINE 6-PHOSPHATE N-ACETYLTRANSFERASE"/>
    <property type="match status" value="1"/>
</dbReference>
<feature type="domain" description="N-acetyltransferase" evidence="1">
    <location>
        <begin position="2"/>
        <end position="142"/>
    </location>
</feature>
<dbReference type="InterPro" id="IPR016181">
    <property type="entry name" value="Acyl_CoA_acyltransferase"/>
</dbReference>
<dbReference type="Pfam" id="PF13673">
    <property type="entry name" value="Acetyltransf_10"/>
    <property type="match status" value="1"/>
</dbReference>
<dbReference type="PROSITE" id="PS51186">
    <property type="entry name" value="GNAT"/>
    <property type="match status" value="1"/>
</dbReference>
<dbReference type="Gene3D" id="3.40.630.30">
    <property type="match status" value="1"/>
</dbReference>
<name>A0ABV8URL9_9BACL</name>
<reference evidence="3" key="1">
    <citation type="journal article" date="2019" name="Int. J. Syst. Evol. Microbiol.">
        <title>The Global Catalogue of Microorganisms (GCM) 10K type strain sequencing project: providing services to taxonomists for standard genome sequencing and annotation.</title>
        <authorList>
            <consortium name="The Broad Institute Genomics Platform"/>
            <consortium name="The Broad Institute Genome Sequencing Center for Infectious Disease"/>
            <person name="Wu L."/>
            <person name="Ma J."/>
        </authorList>
    </citation>
    <scope>NUCLEOTIDE SEQUENCE [LARGE SCALE GENOMIC DNA]</scope>
    <source>
        <strain evidence="3">CCUG 50353</strain>
    </source>
</reference>
<dbReference type="EMBL" id="JBHSEF010000008">
    <property type="protein sequence ID" value="MFC4353649.1"/>
    <property type="molecule type" value="Genomic_DNA"/>
</dbReference>
<proteinExistence type="predicted"/>
<organism evidence="2 3">
    <name type="scientific">Chryseomicrobium palamuruense</name>
    <dbReference type="NCBI Taxonomy" id="682973"/>
    <lineage>
        <taxon>Bacteria</taxon>
        <taxon>Bacillati</taxon>
        <taxon>Bacillota</taxon>
        <taxon>Bacilli</taxon>
        <taxon>Bacillales</taxon>
        <taxon>Caryophanaceae</taxon>
        <taxon>Chryseomicrobium</taxon>
    </lineage>
</organism>
<comment type="caution">
    <text evidence="2">The sequence shown here is derived from an EMBL/GenBank/DDBJ whole genome shotgun (WGS) entry which is preliminary data.</text>
</comment>
<dbReference type="Proteomes" id="UP001595733">
    <property type="component" value="Unassembled WGS sequence"/>
</dbReference>
<accession>A0ABV8URL9</accession>
<evidence type="ECO:0000259" key="1">
    <source>
        <dbReference type="PROSITE" id="PS51186"/>
    </source>
</evidence>
<dbReference type="PANTHER" id="PTHR13355:SF11">
    <property type="entry name" value="GLUCOSAMINE 6-PHOSPHATE N-ACETYLTRANSFERASE"/>
    <property type="match status" value="1"/>
</dbReference>
<dbReference type="CDD" id="cd04301">
    <property type="entry name" value="NAT_SF"/>
    <property type="match status" value="1"/>
</dbReference>
<sequence length="142" mass="16564">MIQAKQVSTEQEYQDALAIRRRVFTFEQGVPPHLELDEFEEDAVHFVVYEEDHPIGAGRFRKYADHVAKVERICILPDFRGRHLGNLLMNEIERIAKQQDYASVRLNSQSNAIPFYEKRGYTITSPEFMDAGIPHRVMNKEL</sequence>
<dbReference type="InterPro" id="IPR039143">
    <property type="entry name" value="GNPNAT1-like"/>
</dbReference>
<evidence type="ECO:0000313" key="2">
    <source>
        <dbReference type="EMBL" id="MFC4353649.1"/>
    </source>
</evidence>
<protein>
    <submittedName>
        <fullName evidence="2">GNAT family N-acetyltransferase</fullName>
    </submittedName>
</protein>
<dbReference type="SUPFAM" id="SSF55729">
    <property type="entry name" value="Acyl-CoA N-acyltransferases (Nat)"/>
    <property type="match status" value="1"/>
</dbReference>
<evidence type="ECO:0000313" key="3">
    <source>
        <dbReference type="Proteomes" id="UP001595733"/>
    </source>
</evidence>